<evidence type="ECO:0000256" key="1">
    <source>
        <dbReference type="ARBA" id="ARBA00012880"/>
    </source>
</evidence>
<dbReference type="SUPFAM" id="SSF53335">
    <property type="entry name" value="S-adenosyl-L-methionine-dependent methyltransferases"/>
    <property type="match status" value="1"/>
</dbReference>
<comment type="similarity">
    <text evidence="7">Belongs to the class I-like SAM-binding methyltransferase superfamily. Cation-dependent O-methyltransferase family.</text>
</comment>
<dbReference type="OrthoDB" id="186626at2759"/>
<dbReference type="AlphaFoldDB" id="A0A8B7YC38"/>
<dbReference type="OMA" id="EQTIHIC"/>
<dbReference type="GO" id="GO:0032259">
    <property type="term" value="P:methylation"/>
    <property type="evidence" value="ECO:0007669"/>
    <property type="project" value="UniProtKB-KW"/>
</dbReference>
<evidence type="ECO:0000256" key="5">
    <source>
        <dbReference type="ARBA" id="ARBA00022867"/>
    </source>
</evidence>
<dbReference type="GO" id="GO:0042424">
    <property type="term" value="P:catecholamine catabolic process"/>
    <property type="evidence" value="ECO:0007669"/>
    <property type="project" value="TreeGrafter"/>
</dbReference>
<name>A0A8B7YC38_ACAPL</name>
<evidence type="ECO:0000313" key="8">
    <source>
        <dbReference type="Proteomes" id="UP000694845"/>
    </source>
</evidence>
<dbReference type="KEGG" id="aplc:110978505"/>
<evidence type="ECO:0000256" key="6">
    <source>
        <dbReference type="ARBA" id="ARBA00022939"/>
    </source>
</evidence>
<dbReference type="PROSITE" id="PS51682">
    <property type="entry name" value="SAM_OMT_I"/>
    <property type="match status" value="1"/>
</dbReference>
<dbReference type="InterPro" id="IPR002935">
    <property type="entry name" value="SAM_O-MeTrfase"/>
</dbReference>
<dbReference type="GO" id="GO:0042417">
    <property type="term" value="P:dopamine metabolic process"/>
    <property type="evidence" value="ECO:0007669"/>
    <property type="project" value="TreeGrafter"/>
</dbReference>
<evidence type="ECO:0000256" key="3">
    <source>
        <dbReference type="ARBA" id="ARBA00022679"/>
    </source>
</evidence>
<accession>A0A8B7YC38</accession>
<keyword evidence="2" id="KW-0489">Methyltransferase</keyword>
<protein>
    <recommendedName>
        <fullName evidence="1">catechol O-methyltransferase</fullName>
        <ecNumber evidence="1">2.1.1.6</ecNumber>
    </recommendedName>
</protein>
<evidence type="ECO:0000256" key="2">
    <source>
        <dbReference type="ARBA" id="ARBA00022603"/>
    </source>
</evidence>
<dbReference type="EC" id="2.1.1.6" evidence="1"/>
<dbReference type="InterPro" id="IPR029063">
    <property type="entry name" value="SAM-dependent_MTases_sf"/>
</dbReference>
<evidence type="ECO:0000313" key="9">
    <source>
        <dbReference type="RefSeq" id="XP_022089251.1"/>
    </source>
</evidence>
<dbReference type="PANTHER" id="PTHR43836:SF2">
    <property type="entry name" value="CATECHOL O-METHYLTRANSFERASE 1-RELATED"/>
    <property type="match status" value="1"/>
</dbReference>
<organism evidence="8 9">
    <name type="scientific">Acanthaster planci</name>
    <name type="common">Crown-of-thorns starfish</name>
    <dbReference type="NCBI Taxonomy" id="133434"/>
    <lineage>
        <taxon>Eukaryota</taxon>
        <taxon>Metazoa</taxon>
        <taxon>Echinodermata</taxon>
        <taxon>Eleutherozoa</taxon>
        <taxon>Asterozoa</taxon>
        <taxon>Asteroidea</taxon>
        <taxon>Valvatacea</taxon>
        <taxon>Valvatida</taxon>
        <taxon>Acanthasteridae</taxon>
        <taxon>Acanthaster</taxon>
    </lineage>
</organism>
<dbReference type="GO" id="GO:0032502">
    <property type="term" value="P:developmental process"/>
    <property type="evidence" value="ECO:0007669"/>
    <property type="project" value="TreeGrafter"/>
</dbReference>
<proteinExistence type="inferred from homology"/>
<reference evidence="9" key="1">
    <citation type="submission" date="2025-08" db="UniProtKB">
        <authorList>
            <consortium name="RefSeq"/>
        </authorList>
    </citation>
    <scope>IDENTIFICATION</scope>
</reference>
<dbReference type="GeneID" id="110978505"/>
<evidence type="ECO:0000256" key="4">
    <source>
        <dbReference type="ARBA" id="ARBA00022691"/>
    </source>
</evidence>
<dbReference type="GO" id="GO:0016206">
    <property type="term" value="F:catechol O-methyltransferase activity"/>
    <property type="evidence" value="ECO:0007669"/>
    <property type="project" value="UniProtKB-EC"/>
</dbReference>
<keyword evidence="8" id="KW-1185">Reference proteome</keyword>
<keyword evidence="4" id="KW-0949">S-adenosyl-L-methionine</keyword>
<keyword evidence="5" id="KW-0531">Neurotransmitter degradation</keyword>
<dbReference type="Gene3D" id="3.40.50.150">
    <property type="entry name" value="Vaccinia Virus protein VP39"/>
    <property type="match status" value="1"/>
</dbReference>
<dbReference type="RefSeq" id="XP_022089251.1">
    <property type="nucleotide sequence ID" value="XM_022233559.1"/>
</dbReference>
<dbReference type="Proteomes" id="UP000694845">
    <property type="component" value="Unplaced"/>
</dbReference>
<sequence>MQFPHYLECKAIAAPVHSIEQTIHICVRSRGHIHGPTFYGSCSSITNRDSLHTADAQQLTTNAKNCLLQVSCVFEISVPGRNTTKFRKSKTMALNTWSYATRYIMKVIVPGYLRRVRHGNTTEERLLEYVKSTAVQGDAASVLSAVDKFKAEKEWMMHFQYEKRQKIDGVLKKTKPQNGLELGTYVGYSAIATSRHLSEGGHLISVEIDKKNASLAKQFIEFAGVSNQISIAVGKSSDIIPELRSKYSVDKLDYVFLDHWNSLFLPDLKLLKKHGLLRKGSVIVADNVLYPGSPDYLQYVENSGEFTTERFDCYVQFMRLQDAIAISVYNGD</sequence>
<keyword evidence="6" id="KW-0128">Catecholamine metabolism</keyword>
<evidence type="ECO:0000256" key="7">
    <source>
        <dbReference type="ARBA" id="ARBA00023453"/>
    </source>
</evidence>
<dbReference type="Pfam" id="PF01596">
    <property type="entry name" value="Methyltransf_3"/>
    <property type="match status" value="1"/>
</dbReference>
<dbReference type="FunFam" id="3.40.50.150:FF:000054">
    <property type="entry name" value="Catechol O-methyltransferase"/>
    <property type="match status" value="1"/>
</dbReference>
<keyword evidence="3" id="KW-0808">Transferase</keyword>
<gene>
    <name evidence="9" type="primary">LOC110978505</name>
</gene>
<dbReference type="PANTHER" id="PTHR43836">
    <property type="entry name" value="CATECHOL O-METHYLTRANSFERASE 1-RELATED"/>
    <property type="match status" value="1"/>
</dbReference>